<dbReference type="KEGG" id="tao:THIAE_10375"/>
<dbReference type="SMART" id="SM00388">
    <property type="entry name" value="HisKA"/>
    <property type="match status" value="1"/>
</dbReference>
<dbReference type="InParanoid" id="W0DYP8"/>
<evidence type="ECO:0000256" key="1">
    <source>
        <dbReference type="ARBA" id="ARBA00000085"/>
    </source>
</evidence>
<keyword evidence="11" id="KW-1133">Transmembrane helix</keyword>
<dbReference type="SUPFAM" id="SSF55874">
    <property type="entry name" value="ATPase domain of HSP90 chaperone/DNA topoisomerase II/histidine kinase"/>
    <property type="match status" value="1"/>
</dbReference>
<dbReference type="eggNOG" id="COG0642">
    <property type="taxonomic scope" value="Bacteria"/>
</dbReference>
<dbReference type="InterPro" id="IPR036890">
    <property type="entry name" value="HATPase_C_sf"/>
</dbReference>
<dbReference type="PANTHER" id="PTHR45339">
    <property type="entry name" value="HYBRID SIGNAL TRANSDUCTION HISTIDINE KINASE J"/>
    <property type="match status" value="1"/>
</dbReference>
<dbReference type="InterPro" id="IPR036097">
    <property type="entry name" value="HisK_dim/P_sf"/>
</dbReference>
<dbReference type="Gene3D" id="1.10.287.130">
    <property type="match status" value="1"/>
</dbReference>
<dbReference type="PROSITE" id="PS50109">
    <property type="entry name" value="HIS_KIN"/>
    <property type="match status" value="1"/>
</dbReference>
<sequence length="450" mass="50357">MDKQQQIRQEIQQVLEQVWLARVREEKHARLEAERLLEDRTIELYLANENLKKLTVDLERQVEQRTSELEKALEKSEQAATAKSDFLATMSHEIRTPMHGVLGLTDLLLTTELNAQQKEYLNTLKNCSQTLLAVINDILDFSKIEAGKLSLESIEYEPIALFNNLKTLFEPQITDKGLVFSMQIEKGLPNRLIGDPTRFQQILYNLLSNAIKFTHEGQITLKVSFDPSTNRLFVKVKDTGIGISQLAMKRLFKAFSQADSSITRRFGGTGLGLAICDRLVKAMGGDISVYSEVGAGSEFAFNISVQVAKELRQRDHQPTIATPQLDSLKVLVVEDNPVNQMLVKAMLAKLHIMPAVAQDGLEAVDLIRDQNFDIVLMDVQMPTMDGLRASQYIRSLGDNIKQPYIIALTANAFESDRVGALDAGMNAFLAKPLSFEALQTSLVSAQEYLS</sequence>
<evidence type="ECO:0000256" key="9">
    <source>
        <dbReference type="ARBA" id="ARBA00022777"/>
    </source>
</evidence>
<evidence type="ECO:0000256" key="12">
    <source>
        <dbReference type="ARBA" id="ARBA00023012"/>
    </source>
</evidence>
<comment type="catalytic activity">
    <reaction evidence="1">
        <text>ATP + protein L-histidine = ADP + protein N-phospho-L-histidine.</text>
        <dbReference type="EC" id="2.7.13.3"/>
    </reaction>
</comment>
<evidence type="ECO:0000256" key="15">
    <source>
        <dbReference type="SAM" id="Coils"/>
    </source>
</evidence>
<dbReference type="STRING" id="717772.THIAE_10375"/>
<dbReference type="SUPFAM" id="SSF52172">
    <property type="entry name" value="CheY-like"/>
    <property type="match status" value="1"/>
</dbReference>
<dbReference type="InterPro" id="IPR003594">
    <property type="entry name" value="HATPase_dom"/>
</dbReference>
<keyword evidence="15" id="KW-0175">Coiled coil</keyword>
<dbReference type="SUPFAM" id="SSF47384">
    <property type="entry name" value="Homodimeric domain of signal transducing histidine kinase"/>
    <property type="match status" value="1"/>
</dbReference>
<evidence type="ECO:0000256" key="5">
    <source>
        <dbReference type="ARBA" id="ARBA00022553"/>
    </source>
</evidence>
<evidence type="ECO:0000259" key="17">
    <source>
        <dbReference type="PROSITE" id="PS50110"/>
    </source>
</evidence>
<feature type="coiled-coil region" evidence="15">
    <location>
        <begin position="48"/>
        <end position="79"/>
    </location>
</feature>
<dbReference type="InterPro" id="IPR003661">
    <property type="entry name" value="HisK_dim/P_dom"/>
</dbReference>
<dbReference type="PANTHER" id="PTHR45339:SF1">
    <property type="entry name" value="HYBRID SIGNAL TRANSDUCTION HISTIDINE KINASE J"/>
    <property type="match status" value="1"/>
</dbReference>
<gene>
    <name evidence="18" type="ORF">THIAE_10375</name>
</gene>
<evidence type="ECO:0000256" key="4">
    <source>
        <dbReference type="ARBA" id="ARBA00022475"/>
    </source>
</evidence>
<dbReference type="RefSeq" id="WP_006460075.1">
    <property type="nucleotide sequence ID" value="NZ_CP007030.1"/>
</dbReference>
<evidence type="ECO:0000313" key="18">
    <source>
        <dbReference type="EMBL" id="AHF02114.1"/>
    </source>
</evidence>
<feature type="domain" description="Histidine kinase" evidence="16">
    <location>
        <begin position="89"/>
        <end position="307"/>
    </location>
</feature>
<dbReference type="Proteomes" id="UP000005380">
    <property type="component" value="Chromosome"/>
</dbReference>
<protein>
    <recommendedName>
        <fullName evidence="3">histidine kinase</fullName>
        <ecNumber evidence="3">2.7.13.3</ecNumber>
    </recommendedName>
</protein>
<keyword evidence="9 18" id="KW-0418">Kinase</keyword>
<evidence type="ECO:0000256" key="11">
    <source>
        <dbReference type="ARBA" id="ARBA00022989"/>
    </source>
</evidence>
<dbReference type="PRINTS" id="PR00344">
    <property type="entry name" value="BCTRLSENSOR"/>
</dbReference>
<keyword evidence="5 14" id="KW-0597">Phosphoprotein</keyword>
<dbReference type="InterPro" id="IPR001789">
    <property type="entry name" value="Sig_transdc_resp-reg_receiver"/>
</dbReference>
<dbReference type="Pfam" id="PF02518">
    <property type="entry name" value="HATPase_c"/>
    <property type="match status" value="1"/>
</dbReference>
<dbReference type="Gene3D" id="3.40.50.2300">
    <property type="match status" value="1"/>
</dbReference>
<evidence type="ECO:0000256" key="14">
    <source>
        <dbReference type="PROSITE-ProRule" id="PRU00169"/>
    </source>
</evidence>
<comment type="subcellular location">
    <subcellularLocation>
        <location evidence="2">Cell membrane</location>
        <topology evidence="2">Multi-pass membrane protein</topology>
    </subcellularLocation>
</comment>
<keyword evidence="13" id="KW-0472">Membrane</keyword>
<evidence type="ECO:0000256" key="8">
    <source>
        <dbReference type="ARBA" id="ARBA00022741"/>
    </source>
</evidence>
<dbReference type="SMART" id="SM00387">
    <property type="entry name" value="HATPase_c"/>
    <property type="match status" value="1"/>
</dbReference>
<dbReference type="SMART" id="SM00448">
    <property type="entry name" value="REC"/>
    <property type="match status" value="1"/>
</dbReference>
<dbReference type="EC" id="2.7.13.3" evidence="3"/>
<dbReference type="GO" id="GO:0005886">
    <property type="term" value="C:plasma membrane"/>
    <property type="evidence" value="ECO:0007669"/>
    <property type="project" value="UniProtKB-SubCell"/>
</dbReference>
<dbReference type="GO" id="GO:0005524">
    <property type="term" value="F:ATP binding"/>
    <property type="evidence" value="ECO:0007669"/>
    <property type="project" value="UniProtKB-KW"/>
</dbReference>
<evidence type="ECO:0000256" key="7">
    <source>
        <dbReference type="ARBA" id="ARBA00022692"/>
    </source>
</evidence>
<evidence type="ECO:0000256" key="10">
    <source>
        <dbReference type="ARBA" id="ARBA00022840"/>
    </source>
</evidence>
<dbReference type="FunFam" id="3.30.565.10:FF:000010">
    <property type="entry name" value="Sensor histidine kinase RcsC"/>
    <property type="match status" value="1"/>
</dbReference>
<feature type="domain" description="Response regulatory" evidence="17">
    <location>
        <begin position="329"/>
        <end position="446"/>
    </location>
</feature>
<dbReference type="InterPro" id="IPR005467">
    <property type="entry name" value="His_kinase_dom"/>
</dbReference>
<dbReference type="FunFam" id="1.10.287.130:FF:000003">
    <property type="entry name" value="Histidine kinase"/>
    <property type="match status" value="1"/>
</dbReference>
<keyword evidence="8" id="KW-0547">Nucleotide-binding</keyword>
<dbReference type="Gene3D" id="3.30.565.10">
    <property type="entry name" value="Histidine kinase-like ATPase, C-terminal domain"/>
    <property type="match status" value="1"/>
</dbReference>
<evidence type="ECO:0000256" key="13">
    <source>
        <dbReference type="ARBA" id="ARBA00023136"/>
    </source>
</evidence>
<proteinExistence type="predicted"/>
<evidence type="ECO:0000256" key="2">
    <source>
        <dbReference type="ARBA" id="ARBA00004651"/>
    </source>
</evidence>
<accession>W0DYP8</accession>
<dbReference type="PROSITE" id="PS50110">
    <property type="entry name" value="RESPONSE_REGULATORY"/>
    <property type="match status" value="1"/>
</dbReference>
<reference evidence="18 19" key="1">
    <citation type="submission" date="2013-12" db="EMBL/GenBank/DDBJ databases">
        <authorList>
            <consortium name="DOE Joint Genome Institute"/>
            <person name="Kappler U."/>
            <person name="Huntemann M."/>
            <person name="Han J."/>
            <person name="Chen A."/>
            <person name="Kyrpides N."/>
            <person name="Mavromatis K."/>
            <person name="Markowitz V."/>
            <person name="Palaniappan K."/>
            <person name="Ivanova N."/>
            <person name="Schaumberg A."/>
            <person name="Pati A."/>
            <person name="Liolios K."/>
            <person name="Nordberg H.P."/>
            <person name="Cantor M.N."/>
            <person name="Hua S.X."/>
            <person name="Woyke T."/>
        </authorList>
    </citation>
    <scope>NUCLEOTIDE SEQUENCE [LARGE SCALE GENOMIC DNA]</scope>
    <source>
        <strain evidence="19">AL2</strain>
    </source>
</reference>
<evidence type="ECO:0000313" key="19">
    <source>
        <dbReference type="Proteomes" id="UP000005380"/>
    </source>
</evidence>
<evidence type="ECO:0000259" key="16">
    <source>
        <dbReference type="PROSITE" id="PS50109"/>
    </source>
</evidence>
<organism evidence="18 19">
    <name type="scientific">Thiomicrospira aerophila AL3</name>
    <dbReference type="NCBI Taxonomy" id="717772"/>
    <lineage>
        <taxon>Bacteria</taxon>
        <taxon>Pseudomonadati</taxon>
        <taxon>Pseudomonadota</taxon>
        <taxon>Gammaproteobacteria</taxon>
        <taxon>Thiotrichales</taxon>
        <taxon>Piscirickettsiaceae</taxon>
        <taxon>Thiomicrospira</taxon>
    </lineage>
</organism>
<keyword evidence="6" id="KW-0808">Transferase</keyword>
<dbReference type="InterPro" id="IPR004358">
    <property type="entry name" value="Sig_transdc_His_kin-like_C"/>
</dbReference>
<keyword evidence="4" id="KW-1003">Cell membrane</keyword>
<evidence type="ECO:0000256" key="3">
    <source>
        <dbReference type="ARBA" id="ARBA00012438"/>
    </source>
</evidence>
<feature type="modified residue" description="4-aspartylphosphate" evidence="14">
    <location>
        <position position="378"/>
    </location>
</feature>
<dbReference type="Pfam" id="PF00072">
    <property type="entry name" value="Response_reg"/>
    <property type="match status" value="1"/>
</dbReference>
<dbReference type="OrthoDB" id="9792854at2"/>
<dbReference type="GO" id="GO:0000155">
    <property type="term" value="F:phosphorelay sensor kinase activity"/>
    <property type="evidence" value="ECO:0007669"/>
    <property type="project" value="InterPro"/>
</dbReference>
<name>W0DYP8_9GAMM</name>
<dbReference type="CDD" id="cd17546">
    <property type="entry name" value="REC_hyHK_CKI1_RcsC-like"/>
    <property type="match status" value="1"/>
</dbReference>
<keyword evidence="10" id="KW-0067">ATP-binding</keyword>
<keyword evidence="7" id="KW-0812">Transmembrane</keyword>
<dbReference type="InterPro" id="IPR011006">
    <property type="entry name" value="CheY-like_superfamily"/>
</dbReference>
<evidence type="ECO:0000256" key="6">
    <source>
        <dbReference type="ARBA" id="ARBA00022679"/>
    </source>
</evidence>
<dbReference type="HOGENOM" id="CLU_000445_114_15_6"/>
<keyword evidence="19" id="KW-1185">Reference proteome</keyword>
<keyword evidence="12" id="KW-0902">Two-component regulatory system</keyword>
<dbReference type="EMBL" id="CP007030">
    <property type="protein sequence ID" value="AHF02114.1"/>
    <property type="molecule type" value="Genomic_DNA"/>
</dbReference>
<dbReference type="CDD" id="cd16922">
    <property type="entry name" value="HATPase_EvgS-ArcB-TorS-like"/>
    <property type="match status" value="1"/>
</dbReference>
<dbReference type="AlphaFoldDB" id="W0DYP8"/>
<dbReference type="Pfam" id="PF00512">
    <property type="entry name" value="HisKA"/>
    <property type="match status" value="1"/>
</dbReference>
<dbReference type="CDD" id="cd00082">
    <property type="entry name" value="HisKA"/>
    <property type="match status" value="1"/>
</dbReference>